<organism evidence="2 3">
    <name type="scientific">Plakobranchus ocellatus</name>
    <dbReference type="NCBI Taxonomy" id="259542"/>
    <lineage>
        <taxon>Eukaryota</taxon>
        <taxon>Metazoa</taxon>
        <taxon>Spiralia</taxon>
        <taxon>Lophotrochozoa</taxon>
        <taxon>Mollusca</taxon>
        <taxon>Gastropoda</taxon>
        <taxon>Heterobranchia</taxon>
        <taxon>Euthyneura</taxon>
        <taxon>Panpulmonata</taxon>
        <taxon>Sacoglossa</taxon>
        <taxon>Placobranchoidea</taxon>
        <taxon>Plakobranchidae</taxon>
        <taxon>Plakobranchus</taxon>
    </lineage>
</organism>
<comment type="caution">
    <text evidence="2">The sequence shown here is derived from an EMBL/GenBank/DDBJ whole genome shotgun (WGS) entry which is preliminary data.</text>
</comment>
<gene>
    <name evidence="2" type="ORF">PoB_002726000</name>
</gene>
<keyword evidence="1" id="KW-1133">Transmembrane helix</keyword>
<name>A0AAV3ZZZ1_9GAST</name>
<keyword evidence="3" id="KW-1185">Reference proteome</keyword>
<keyword evidence="1" id="KW-0472">Membrane</keyword>
<proteinExistence type="predicted"/>
<reference evidence="2 3" key="1">
    <citation type="journal article" date="2021" name="Elife">
        <title>Chloroplast acquisition without the gene transfer in kleptoplastic sea slugs, Plakobranchus ocellatus.</title>
        <authorList>
            <person name="Maeda T."/>
            <person name="Takahashi S."/>
            <person name="Yoshida T."/>
            <person name="Shimamura S."/>
            <person name="Takaki Y."/>
            <person name="Nagai Y."/>
            <person name="Toyoda A."/>
            <person name="Suzuki Y."/>
            <person name="Arimoto A."/>
            <person name="Ishii H."/>
            <person name="Satoh N."/>
            <person name="Nishiyama T."/>
            <person name="Hasebe M."/>
            <person name="Maruyama T."/>
            <person name="Minagawa J."/>
            <person name="Obokata J."/>
            <person name="Shigenobu S."/>
        </authorList>
    </citation>
    <scope>NUCLEOTIDE SEQUENCE [LARGE SCALE GENOMIC DNA]</scope>
</reference>
<evidence type="ECO:0000256" key="1">
    <source>
        <dbReference type="SAM" id="Phobius"/>
    </source>
</evidence>
<evidence type="ECO:0000313" key="2">
    <source>
        <dbReference type="EMBL" id="GFO00755.1"/>
    </source>
</evidence>
<dbReference type="Proteomes" id="UP000735302">
    <property type="component" value="Unassembled WGS sequence"/>
</dbReference>
<sequence length="121" mass="13348">MPFQYQTGLWWGTAVLSTLLAVWALFHTSRFRVSRVNPAAARQTLKQFWRPPGRLKSVFGGRYRDSRVFLAAAILTLESIWGRVVPACYTGESFWVFLSSGGAEGPLLPPSLGSAAGFVLI</sequence>
<accession>A0AAV3ZZZ1</accession>
<dbReference type="AlphaFoldDB" id="A0AAV3ZZZ1"/>
<dbReference type="EMBL" id="BLXT01003145">
    <property type="protein sequence ID" value="GFO00755.1"/>
    <property type="molecule type" value="Genomic_DNA"/>
</dbReference>
<keyword evidence="1" id="KW-0812">Transmembrane</keyword>
<protein>
    <submittedName>
        <fullName evidence="2">Uncharacterized protein</fullName>
    </submittedName>
</protein>
<evidence type="ECO:0000313" key="3">
    <source>
        <dbReference type="Proteomes" id="UP000735302"/>
    </source>
</evidence>
<feature type="transmembrane region" description="Helical" evidence="1">
    <location>
        <begin position="6"/>
        <end position="26"/>
    </location>
</feature>